<reference evidence="3 4" key="1">
    <citation type="submission" date="2018-10" db="EMBL/GenBank/DDBJ databases">
        <title>Isolation from soil.</title>
        <authorList>
            <person name="Hu J."/>
        </authorList>
    </citation>
    <scope>NUCLEOTIDE SEQUENCE [LARGE SCALE GENOMIC DNA]</scope>
    <source>
        <strain evidence="3 4">NEAU-Ht49</strain>
    </source>
</reference>
<accession>A0A3M2MDN7</accession>
<dbReference type="Proteomes" id="UP000282674">
    <property type="component" value="Unassembled WGS sequence"/>
</dbReference>
<evidence type="ECO:0000256" key="2">
    <source>
        <dbReference type="SAM" id="SignalP"/>
    </source>
</evidence>
<dbReference type="AlphaFoldDB" id="A0A3M2MDN7"/>
<name>A0A3M2MDN7_9ACTN</name>
<keyword evidence="2" id="KW-0732">Signal</keyword>
<gene>
    <name evidence="3" type="ORF">EBO15_00635</name>
</gene>
<evidence type="ECO:0000313" key="3">
    <source>
        <dbReference type="EMBL" id="RMI47834.1"/>
    </source>
</evidence>
<dbReference type="RefSeq" id="WP_122192278.1">
    <property type="nucleotide sequence ID" value="NZ_JBHSKC010000024.1"/>
</dbReference>
<feature type="chain" id="PRO_5018236949" description="Peptidase M15A C-terminal domain-containing protein" evidence="2">
    <location>
        <begin position="22"/>
        <end position="263"/>
    </location>
</feature>
<keyword evidence="4" id="KW-1185">Reference proteome</keyword>
<evidence type="ECO:0000256" key="1">
    <source>
        <dbReference type="SAM" id="MobiDB-lite"/>
    </source>
</evidence>
<dbReference type="EMBL" id="RFFG01000001">
    <property type="protein sequence ID" value="RMI47834.1"/>
    <property type="molecule type" value="Genomic_DNA"/>
</dbReference>
<proteinExistence type="predicted"/>
<sequence length="263" mass="29452">MRKRIICGLAMAVLPVAAVTASVPSWPHLPPLTPRAMASDGRTHPHRHPEGRTPRPETRKSHSDARRSQRMLPAARRSQARLALIAAWRPRAHLDRSSDREPDGRHTASAFALGDLPRRLSDLTARMAHAARGIRLSQGTAERMLFAHHIRWRSNGHCENRANPSCTSFQGLLHGSLDDLFAFARLSRCPLTVSGGTERGHARGRLSHGTGHKLDVMPTRCLDRFIPRRFRYIGLRGDGAELYRSHTGDVFAREPSHWDILMP</sequence>
<feature type="signal peptide" evidence="2">
    <location>
        <begin position="1"/>
        <end position="21"/>
    </location>
</feature>
<feature type="region of interest" description="Disordered" evidence="1">
    <location>
        <begin position="25"/>
        <end position="76"/>
    </location>
</feature>
<feature type="compositionally biased region" description="Basic and acidic residues" evidence="1">
    <location>
        <begin position="48"/>
        <end position="67"/>
    </location>
</feature>
<evidence type="ECO:0000313" key="4">
    <source>
        <dbReference type="Proteomes" id="UP000282674"/>
    </source>
</evidence>
<dbReference type="OrthoDB" id="3533852at2"/>
<evidence type="ECO:0008006" key="5">
    <source>
        <dbReference type="Google" id="ProtNLM"/>
    </source>
</evidence>
<organism evidence="3 4">
    <name type="scientific">Actinomadura harenae</name>
    <dbReference type="NCBI Taxonomy" id="2483351"/>
    <lineage>
        <taxon>Bacteria</taxon>
        <taxon>Bacillati</taxon>
        <taxon>Actinomycetota</taxon>
        <taxon>Actinomycetes</taxon>
        <taxon>Streptosporangiales</taxon>
        <taxon>Thermomonosporaceae</taxon>
        <taxon>Actinomadura</taxon>
    </lineage>
</organism>
<protein>
    <recommendedName>
        <fullName evidence="5">Peptidase M15A C-terminal domain-containing protein</fullName>
    </recommendedName>
</protein>
<comment type="caution">
    <text evidence="3">The sequence shown here is derived from an EMBL/GenBank/DDBJ whole genome shotgun (WGS) entry which is preliminary data.</text>
</comment>